<comment type="similarity">
    <text evidence="1">Belongs to the cytochrome P450 family.</text>
</comment>
<dbReference type="RefSeq" id="WP_311599290.1">
    <property type="nucleotide sequence ID" value="NZ_JAVREM010000017.1"/>
</dbReference>
<dbReference type="PRINTS" id="PR00359">
    <property type="entry name" value="BP450"/>
</dbReference>
<name>A0ABU2LRY2_9ACTN</name>
<evidence type="ECO:0000256" key="1">
    <source>
        <dbReference type="ARBA" id="ARBA00010617"/>
    </source>
</evidence>
<dbReference type="InterPro" id="IPR030958">
    <property type="entry name" value="P450-rel_GT_act"/>
</dbReference>
<organism evidence="2 3">
    <name type="scientific">Streptomyces millisiae</name>
    <dbReference type="NCBI Taxonomy" id="3075542"/>
    <lineage>
        <taxon>Bacteria</taxon>
        <taxon>Bacillati</taxon>
        <taxon>Actinomycetota</taxon>
        <taxon>Actinomycetes</taxon>
        <taxon>Kitasatosporales</taxon>
        <taxon>Streptomycetaceae</taxon>
        <taxon>Streptomyces</taxon>
    </lineage>
</organism>
<gene>
    <name evidence="2" type="ORF">RNC47_15775</name>
</gene>
<dbReference type="InterPro" id="IPR001128">
    <property type="entry name" value="Cyt_P450"/>
</dbReference>
<dbReference type="PANTHER" id="PTHR46696">
    <property type="entry name" value="P450, PUTATIVE (EUROFUNG)-RELATED"/>
    <property type="match status" value="1"/>
</dbReference>
<sequence>MTRHQIDPRLFNDSDVTRHLLAARGTQWMRGNRGDPYALLLRAQEVDAQRLFRAMRGRPELRQSESDVWVTVDHRLGSEILRDPRLTLGDPTARRRRRVFGIDSGTTLKHVLTLDDGLLAMDRAEYGRLRDLVSSALGPGVGERRAAAEAVFASMLDRLAGAGTFDAMTDLARPAVVAGFAAAAGLPAERTTELAALCADVAPLLDSLLCPPTLDGTRRLVAAFDELRALTAKATAGRDGSEADGAVLALLFTVGVEVAANLVCNAVLALAEHPGEWDLLRSGARSASDVVEETLRHRPPVRLESRIAARDVTLAGQEVDRGAQVVVLVEGANRDPEVFADPDRFDSGRRSGGVHLSLADGSPVGAVGPAVRLVAEAAVSALAAGGRAPVVAGEVVFRMRSPVVRGVARCPVAVG</sequence>
<dbReference type="EMBL" id="JAVREM010000017">
    <property type="protein sequence ID" value="MDT0319798.1"/>
    <property type="molecule type" value="Genomic_DNA"/>
</dbReference>
<evidence type="ECO:0000313" key="3">
    <source>
        <dbReference type="Proteomes" id="UP001183420"/>
    </source>
</evidence>
<dbReference type="PANTHER" id="PTHR46696:SF1">
    <property type="entry name" value="CYTOCHROME P450 YJIB-RELATED"/>
    <property type="match status" value="1"/>
</dbReference>
<evidence type="ECO:0000313" key="2">
    <source>
        <dbReference type="EMBL" id="MDT0319798.1"/>
    </source>
</evidence>
<dbReference type="Proteomes" id="UP001183420">
    <property type="component" value="Unassembled WGS sequence"/>
</dbReference>
<dbReference type="InterPro" id="IPR002397">
    <property type="entry name" value="Cyt_P450_B"/>
</dbReference>
<accession>A0ABU2LRY2</accession>
<dbReference type="SUPFAM" id="SSF48264">
    <property type="entry name" value="Cytochrome P450"/>
    <property type="match status" value="1"/>
</dbReference>
<proteinExistence type="inferred from homology"/>
<dbReference type="InterPro" id="IPR036396">
    <property type="entry name" value="Cyt_P450_sf"/>
</dbReference>
<protein>
    <submittedName>
        <fullName evidence="2">P450-derived glycosyltransferase activator</fullName>
    </submittedName>
</protein>
<reference evidence="3" key="1">
    <citation type="submission" date="2023-07" db="EMBL/GenBank/DDBJ databases">
        <title>30 novel species of actinomycetes from the DSMZ collection.</title>
        <authorList>
            <person name="Nouioui I."/>
        </authorList>
    </citation>
    <scope>NUCLEOTIDE SEQUENCE [LARGE SCALE GENOMIC DNA]</scope>
    <source>
        <strain evidence="3">DSM 44918</strain>
    </source>
</reference>
<keyword evidence="3" id="KW-1185">Reference proteome</keyword>
<dbReference type="NCBIfam" id="TIGR04515">
    <property type="entry name" value="P450_rel_GT_act"/>
    <property type="match status" value="1"/>
</dbReference>
<comment type="caution">
    <text evidence="2">The sequence shown here is derived from an EMBL/GenBank/DDBJ whole genome shotgun (WGS) entry which is preliminary data.</text>
</comment>
<dbReference type="Pfam" id="PF00067">
    <property type="entry name" value="p450"/>
    <property type="match status" value="1"/>
</dbReference>
<dbReference type="Gene3D" id="1.10.630.10">
    <property type="entry name" value="Cytochrome P450"/>
    <property type="match status" value="1"/>
</dbReference>